<dbReference type="Pfam" id="PF17919">
    <property type="entry name" value="RT_RNaseH_2"/>
    <property type="match status" value="1"/>
</dbReference>
<name>A0A699H885_TANCI</name>
<feature type="compositionally biased region" description="Low complexity" evidence="2">
    <location>
        <begin position="367"/>
        <end position="381"/>
    </location>
</feature>
<feature type="region of interest" description="Disordered" evidence="2">
    <location>
        <begin position="360"/>
        <end position="383"/>
    </location>
</feature>
<dbReference type="AlphaFoldDB" id="A0A699H885"/>
<feature type="compositionally biased region" description="Pro residues" evidence="2">
    <location>
        <begin position="50"/>
        <end position="68"/>
    </location>
</feature>
<evidence type="ECO:0000313" key="5">
    <source>
        <dbReference type="EMBL" id="GEX69294.1"/>
    </source>
</evidence>
<proteinExistence type="predicted"/>
<feature type="region of interest" description="Disordered" evidence="2">
    <location>
        <begin position="16"/>
        <end position="134"/>
    </location>
</feature>
<feature type="region of interest" description="Disordered" evidence="2">
    <location>
        <begin position="458"/>
        <end position="494"/>
    </location>
</feature>
<evidence type="ECO:0000259" key="3">
    <source>
        <dbReference type="Pfam" id="PF17919"/>
    </source>
</evidence>
<feature type="compositionally biased region" description="Acidic residues" evidence="2">
    <location>
        <begin position="87"/>
        <end position="121"/>
    </location>
</feature>
<dbReference type="InterPro" id="IPR041588">
    <property type="entry name" value="Integrase_H2C2"/>
</dbReference>
<feature type="domain" description="Integrase zinc-binding" evidence="4">
    <location>
        <begin position="874"/>
        <end position="929"/>
    </location>
</feature>
<dbReference type="Gene3D" id="3.30.70.270">
    <property type="match status" value="1"/>
</dbReference>
<dbReference type="InterPro" id="IPR050951">
    <property type="entry name" value="Retrovirus_Pol_polyprotein"/>
</dbReference>
<evidence type="ECO:0000259" key="4">
    <source>
        <dbReference type="Pfam" id="PF17921"/>
    </source>
</evidence>
<gene>
    <name evidence="5" type="ORF">Tci_341269</name>
</gene>
<evidence type="ECO:0008006" key="6">
    <source>
        <dbReference type="Google" id="ProtNLM"/>
    </source>
</evidence>
<dbReference type="Pfam" id="PF17921">
    <property type="entry name" value="Integrase_H2C2"/>
    <property type="match status" value="1"/>
</dbReference>
<dbReference type="InterPro" id="IPR043502">
    <property type="entry name" value="DNA/RNA_pol_sf"/>
</dbReference>
<dbReference type="Gene3D" id="1.10.340.70">
    <property type="match status" value="1"/>
</dbReference>
<sequence length="1209" mass="135462">MSDLEDSTITYTEVSSPFKDLSDIGSPGVNGLPMMPQDPYAYVEAALQAPPSPDNVPGPEHPPSPAYPLPAAVLPTADSPGYILESYPEEDDEDHEEDPADYPIDREDDDDDKKEEDEEEEHPAPADSIPSPPVHRTTARISILAQAPVSNLSKAEVERLLALPTPPPSPLTPYSSPLPHIPPPLLVSSPLSISPLPLHASRFSKVTLPPQKRLCITIRPKFRVRKSSSAPTARPTGGLERIMVLLALWMMRLGETQREMRSHARTTRLMESEAKLSREAWEQSMDASDTTRAEVISLRAIVLAQHTEIAGLRAEDSTRQTQLVEALTMLKILQTQMAALQRQQGPASLLSITGNSRLKMAPKRTTRSTPATTTTTTTTPTNLKKKMTDKYCPRGEIKKLEVKMWNLKVKESDKIERYVGGLPDMIHGIVMASKPKTMQHAIEFTTEQMDKKISTFAERQAKNKRKFKDTSKKRQNQQQNKNQNTGKAYTAGFGEKKPYGGSKPLCSKCNYHHDGPCAPKCHKCNRVGHLARDYRSTTNANTANNQRGTGKVKNLHALSVEPRDISRGSHAGKNPDSNIVMGTFLLNNRYASILYDTGVDRSFMSTAFSSQIDITPTTLDHYYDVELADERIIGFDIIIGMDWLVKYHDVIVCAKKIVRIPWGNETLIVHGDESNRGKETRFNIISCTKTQKYMLKGRHVFLAHVTTKETEDKSKKKQLEDIAKSMTKLTQKGVKFDWGEKAEAAFQLIKQKLCSAPILALPEGSKDFVVYCDASHKGLGVVLMQREKVIAYASCQLKIHEKNYTTHDLELGSVVFALKFRDTISQIEAQKPNNIKKEDGGGMIKKDIPKEKLEPRVDGTLCLNGMSWLPCYDDLRTVIMQESYKLKYSIHPGFDKMYQDMKKFYWEPNMKADIATYVSKCLTCAKVKAEHQRPLDYYLWEVILNGDSSSLTRIVDGAVQIIAPTITEQRLAKKNELKARRTMLMALPDKHQLKFNIQKDANSLMEAIEKRFGGNRETKKVQKTLLKQQYENFSGTSSESLDQIHDRIQKLISQLEILGETISQEYINLKFLKSLPSEWKTHTLIWRNKADLEEQSLDDLFNNLKIYKAEVKGLSPSSQNTQNIAFVSSNNTDSLNESATAAPSITAASSKATVSTLLNVDSLSDAVIYSFFAIGGYDWSFQAEEEPTNYALMAYASSNSSSSSRPDNE</sequence>
<evidence type="ECO:0000256" key="1">
    <source>
        <dbReference type="ARBA" id="ARBA00023268"/>
    </source>
</evidence>
<comment type="caution">
    <text evidence="5">The sequence shown here is derived from an EMBL/GenBank/DDBJ whole genome shotgun (WGS) entry which is preliminary data.</text>
</comment>
<dbReference type="InterPro" id="IPR041577">
    <property type="entry name" value="RT_RNaseH_2"/>
</dbReference>
<dbReference type="GO" id="GO:0003824">
    <property type="term" value="F:catalytic activity"/>
    <property type="evidence" value="ECO:0007669"/>
    <property type="project" value="UniProtKB-KW"/>
</dbReference>
<dbReference type="Pfam" id="PF08284">
    <property type="entry name" value="RVP_2"/>
    <property type="match status" value="2"/>
</dbReference>
<dbReference type="SUPFAM" id="SSF56672">
    <property type="entry name" value="DNA/RNA polymerases"/>
    <property type="match status" value="1"/>
</dbReference>
<dbReference type="InterPro" id="IPR043128">
    <property type="entry name" value="Rev_trsase/Diguanyl_cyclase"/>
</dbReference>
<dbReference type="Pfam" id="PF14223">
    <property type="entry name" value="Retrotran_gag_2"/>
    <property type="match status" value="1"/>
</dbReference>
<evidence type="ECO:0000256" key="2">
    <source>
        <dbReference type="SAM" id="MobiDB-lite"/>
    </source>
</evidence>
<dbReference type="PANTHER" id="PTHR37984:SF5">
    <property type="entry name" value="PROTEIN NYNRIN-LIKE"/>
    <property type="match status" value="1"/>
</dbReference>
<dbReference type="PANTHER" id="PTHR37984">
    <property type="entry name" value="PROTEIN CBG26694"/>
    <property type="match status" value="1"/>
</dbReference>
<accession>A0A699H885</accession>
<feature type="non-terminal residue" evidence="5">
    <location>
        <position position="1209"/>
    </location>
</feature>
<keyword evidence="1" id="KW-0511">Multifunctional enzyme</keyword>
<protein>
    <recommendedName>
        <fullName evidence="6">Reverse transcriptase domain-containing protein</fullName>
    </recommendedName>
</protein>
<feature type="domain" description="Reverse transcriptase/retrotransposon-derived protein RNase H-like" evidence="3">
    <location>
        <begin position="738"/>
        <end position="821"/>
    </location>
</feature>
<feature type="compositionally biased region" description="Basic residues" evidence="2">
    <location>
        <begin position="462"/>
        <end position="475"/>
    </location>
</feature>
<organism evidence="5">
    <name type="scientific">Tanacetum cinerariifolium</name>
    <name type="common">Dalmatian daisy</name>
    <name type="synonym">Chrysanthemum cinerariifolium</name>
    <dbReference type="NCBI Taxonomy" id="118510"/>
    <lineage>
        <taxon>Eukaryota</taxon>
        <taxon>Viridiplantae</taxon>
        <taxon>Streptophyta</taxon>
        <taxon>Embryophyta</taxon>
        <taxon>Tracheophyta</taxon>
        <taxon>Spermatophyta</taxon>
        <taxon>Magnoliopsida</taxon>
        <taxon>eudicotyledons</taxon>
        <taxon>Gunneridae</taxon>
        <taxon>Pentapetalae</taxon>
        <taxon>asterids</taxon>
        <taxon>campanulids</taxon>
        <taxon>Asterales</taxon>
        <taxon>Asteraceae</taxon>
        <taxon>Asteroideae</taxon>
        <taxon>Anthemideae</taxon>
        <taxon>Anthemidinae</taxon>
        <taxon>Tanacetum</taxon>
    </lineage>
</organism>
<reference evidence="5" key="1">
    <citation type="journal article" date="2019" name="Sci. Rep.">
        <title>Draft genome of Tanacetum cinerariifolium, the natural source of mosquito coil.</title>
        <authorList>
            <person name="Yamashiro T."/>
            <person name="Shiraishi A."/>
            <person name="Satake H."/>
            <person name="Nakayama K."/>
        </authorList>
    </citation>
    <scope>NUCLEOTIDE SEQUENCE</scope>
</reference>
<dbReference type="EMBL" id="BKCJ010123978">
    <property type="protein sequence ID" value="GEX69294.1"/>
    <property type="molecule type" value="Genomic_DNA"/>
</dbReference>